<keyword evidence="1" id="KW-0479">Metal-binding</keyword>
<dbReference type="InterPro" id="IPR002227">
    <property type="entry name" value="Tyrosinase_Cu-bd"/>
</dbReference>
<accession>A0AAD9AGU9</accession>
<dbReference type="PANTHER" id="PTHR11474:SF126">
    <property type="entry name" value="TYROSINASE-LIKE PROTEIN TYR-1-RELATED"/>
    <property type="match status" value="1"/>
</dbReference>
<gene>
    <name evidence="8" type="ORF">CCHR01_09363</name>
</gene>
<feature type="chain" id="PRO_5042092738" evidence="5">
    <location>
        <begin position="22"/>
        <end position="745"/>
    </location>
</feature>
<evidence type="ECO:0000313" key="8">
    <source>
        <dbReference type="EMBL" id="KAK1847988.1"/>
    </source>
</evidence>
<evidence type="ECO:0000313" key="9">
    <source>
        <dbReference type="Proteomes" id="UP001243330"/>
    </source>
</evidence>
<protein>
    <submittedName>
        <fullName evidence="8">Ubiquinol-cytochrome-c reductase cytochrome c1</fullName>
    </submittedName>
</protein>
<dbReference type="SUPFAM" id="SSF48056">
    <property type="entry name" value="Di-copper centre-containing domain"/>
    <property type="match status" value="1"/>
</dbReference>
<dbReference type="Gene3D" id="1.10.1280.10">
    <property type="entry name" value="Di-copper center containing domain from catechol oxidase"/>
    <property type="match status" value="1"/>
</dbReference>
<dbReference type="PROSITE" id="PS00497">
    <property type="entry name" value="TYROSINASE_1"/>
    <property type="match status" value="1"/>
</dbReference>
<name>A0AAD9AGU9_9PEZI</name>
<feature type="coiled-coil region" evidence="3">
    <location>
        <begin position="628"/>
        <end position="680"/>
    </location>
</feature>
<feature type="signal peptide" evidence="5">
    <location>
        <begin position="1"/>
        <end position="21"/>
    </location>
</feature>
<dbReference type="Pfam" id="PF00264">
    <property type="entry name" value="Tyrosinase"/>
    <property type="match status" value="1"/>
</dbReference>
<dbReference type="PRINTS" id="PR00092">
    <property type="entry name" value="TYROSINASE"/>
</dbReference>
<keyword evidence="3" id="KW-0175">Coiled coil</keyword>
<keyword evidence="5" id="KW-0732">Signal</keyword>
<sequence>MRSVSLALLAVAGLHFLSAAAAPANNTNVEACADPLIRHEWRQLSLEQRLDYIDSIKCLMALPSEGNDLWPGAKSRYDDFQGMHIYMTKQVHFNGPFLPWHRWMLYLFESELRTKCDFKGTLPYWDMGLDNTAEGFAKSPVFDNVYGVGGNGPYIANITDPEDFPVQKPIEIPERSGGGKFTLILRQTSANLMVQAASKRDRYSVESTPHCLRRDFSLPIITGALSDEVINRTLSATSFDEFNLHIQGYSMQVSGMTLHAGMHLGIGGAVGDVADMYSSPGDPVFYFIHGALDKIWNEWQRMDWPARKMDIGGPDIIWAYPFNFFGDVAYENITLQYPLSGSIKEDLSQSRCLVPFSTMSYTLEERQRVYRTCRAIFSGDAALFRKPKKIKETLLHNRGPLKNVFQEFGEVKLADIVKHLLENRLFESDLRAKVEFPELFRTSPQQDAQREASEADAARSVADCLSEIARFEEDEEIPEANELEFLTRPLKDEASIKETAVVSTSLKSSIPSLYPSYVPYSTQHAILTTAQTVLEECCFDFASKTIPDALSERGWDCASAVELIKWARILRKELPQGLSGVTVQSALVSTHQLRHTAVHRLRTTARGISRLLESAVGLAEALNDVSRATQLEELKSELDNKIKAMEMSKNVLEDRAAAGLEEIRRQREELDRQEKQLVFDMLPEDREYKDLVGKLLVASVKDIFEGRIDDGMGKEMEHVNGEVHINSAKLSSADESEDDPDLYLQ</sequence>
<keyword evidence="9" id="KW-1185">Reference proteome</keyword>
<feature type="region of interest" description="Disordered" evidence="4">
    <location>
        <begin position="726"/>
        <end position="745"/>
    </location>
</feature>
<dbReference type="EMBL" id="JAQOWY010000184">
    <property type="protein sequence ID" value="KAK1847988.1"/>
    <property type="molecule type" value="Genomic_DNA"/>
</dbReference>
<proteinExistence type="predicted"/>
<evidence type="ECO:0000256" key="2">
    <source>
        <dbReference type="ARBA" id="ARBA00023008"/>
    </source>
</evidence>
<dbReference type="PANTHER" id="PTHR11474">
    <property type="entry name" value="TYROSINASE FAMILY MEMBER"/>
    <property type="match status" value="1"/>
</dbReference>
<dbReference type="InterPro" id="IPR008922">
    <property type="entry name" value="Di-copper_centre_dom_sf"/>
</dbReference>
<dbReference type="InterPro" id="IPR050316">
    <property type="entry name" value="Tyrosinase/Hemocyanin"/>
</dbReference>
<dbReference type="GO" id="GO:0016491">
    <property type="term" value="F:oxidoreductase activity"/>
    <property type="evidence" value="ECO:0007669"/>
    <property type="project" value="InterPro"/>
</dbReference>
<feature type="compositionally biased region" description="Acidic residues" evidence="4">
    <location>
        <begin position="734"/>
        <end position="745"/>
    </location>
</feature>
<evidence type="ECO:0000256" key="1">
    <source>
        <dbReference type="ARBA" id="ARBA00022723"/>
    </source>
</evidence>
<dbReference type="Proteomes" id="UP001243330">
    <property type="component" value="Unassembled WGS sequence"/>
</dbReference>
<reference evidence="8" key="1">
    <citation type="submission" date="2023-01" db="EMBL/GenBank/DDBJ databases">
        <title>Colletotrichum chrysophilum M932 genome sequence.</title>
        <authorList>
            <person name="Baroncelli R."/>
        </authorList>
    </citation>
    <scope>NUCLEOTIDE SEQUENCE</scope>
    <source>
        <strain evidence="8">M932</strain>
    </source>
</reference>
<evidence type="ECO:0000256" key="5">
    <source>
        <dbReference type="SAM" id="SignalP"/>
    </source>
</evidence>
<comment type="caution">
    <text evidence="8">The sequence shown here is derived from an EMBL/GenBank/DDBJ whole genome shotgun (WGS) entry which is preliminary data.</text>
</comment>
<feature type="domain" description="Tyrosinase copper-binding" evidence="7">
    <location>
        <begin position="282"/>
        <end position="293"/>
    </location>
</feature>
<feature type="domain" description="Tyrosinase copper-binding" evidence="6">
    <location>
        <begin position="92"/>
        <end position="109"/>
    </location>
</feature>
<dbReference type="GO" id="GO:0046872">
    <property type="term" value="F:metal ion binding"/>
    <property type="evidence" value="ECO:0007669"/>
    <property type="project" value="UniProtKB-KW"/>
</dbReference>
<dbReference type="PROSITE" id="PS00498">
    <property type="entry name" value="TYROSINASE_2"/>
    <property type="match status" value="1"/>
</dbReference>
<dbReference type="AlphaFoldDB" id="A0AAD9AGU9"/>
<evidence type="ECO:0000256" key="4">
    <source>
        <dbReference type="SAM" id="MobiDB-lite"/>
    </source>
</evidence>
<evidence type="ECO:0000259" key="7">
    <source>
        <dbReference type="PROSITE" id="PS00498"/>
    </source>
</evidence>
<keyword evidence="2" id="KW-0186">Copper</keyword>
<evidence type="ECO:0000256" key="3">
    <source>
        <dbReference type="SAM" id="Coils"/>
    </source>
</evidence>
<evidence type="ECO:0000259" key="6">
    <source>
        <dbReference type="PROSITE" id="PS00497"/>
    </source>
</evidence>
<organism evidence="8 9">
    <name type="scientific">Colletotrichum chrysophilum</name>
    <dbReference type="NCBI Taxonomy" id="1836956"/>
    <lineage>
        <taxon>Eukaryota</taxon>
        <taxon>Fungi</taxon>
        <taxon>Dikarya</taxon>
        <taxon>Ascomycota</taxon>
        <taxon>Pezizomycotina</taxon>
        <taxon>Sordariomycetes</taxon>
        <taxon>Hypocreomycetidae</taxon>
        <taxon>Glomerellales</taxon>
        <taxon>Glomerellaceae</taxon>
        <taxon>Colletotrichum</taxon>
        <taxon>Colletotrichum gloeosporioides species complex</taxon>
    </lineage>
</organism>